<accession>A0AAV2T8H3</accession>
<comment type="caution">
    <text evidence="3">The sequence shown here is derived from an EMBL/GenBank/DDBJ whole genome shotgun (WGS) entry which is preliminary data.</text>
</comment>
<feature type="compositionally biased region" description="Polar residues" evidence="2">
    <location>
        <begin position="837"/>
        <end position="846"/>
    </location>
</feature>
<evidence type="ECO:0000256" key="2">
    <source>
        <dbReference type="SAM" id="MobiDB-lite"/>
    </source>
</evidence>
<protein>
    <submittedName>
        <fullName evidence="3">Uncharacterized protein</fullName>
    </submittedName>
</protein>
<feature type="region of interest" description="Disordered" evidence="2">
    <location>
        <begin position="311"/>
        <end position="337"/>
    </location>
</feature>
<feature type="region of interest" description="Disordered" evidence="2">
    <location>
        <begin position="740"/>
        <end position="804"/>
    </location>
</feature>
<feature type="region of interest" description="Disordered" evidence="2">
    <location>
        <begin position="836"/>
        <end position="884"/>
    </location>
</feature>
<feature type="compositionally biased region" description="Basic and acidic residues" evidence="2">
    <location>
        <begin position="327"/>
        <end position="337"/>
    </location>
</feature>
<reference evidence="3" key="1">
    <citation type="submission" date="2024-06" db="EMBL/GenBank/DDBJ databases">
        <authorList>
            <person name="Liu X."/>
            <person name="Lenzi L."/>
            <person name="Haldenby T S."/>
            <person name="Uol C."/>
        </authorList>
    </citation>
    <scope>NUCLEOTIDE SEQUENCE</scope>
</reference>
<dbReference type="AlphaFoldDB" id="A0AAV2T8H3"/>
<dbReference type="EMBL" id="CAXLJL010000101">
    <property type="protein sequence ID" value="CAL5131722.1"/>
    <property type="molecule type" value="Genomic_DNA"/>
</dbReference>
<evidence type="ECO:0000313" key="4">
    <source>
        <dbReference type="Proteomes" id="UP001497525"/>
    </source>
</evidence>
<feature type="compositionally biased region" description="Polar residues" evidence="2">
    <location>
        <begin position="651"/>
        <end position="681"/>
    </location>
</feature>
<feature type="coiled-coil region" evidence="1">
    <location>
        <begin position="560"/>
        <end position="587"/>
    </location>
</feature>
<feature type="region of interest" description="Disordered" evidence="2">
    <location>
        <begin position="139"/>
        <end position="158"/>
    </location>
</feature>
<organism evidence="3 4">
    <name type="scientific">Calicophoron daubneyi</name>
    <name type="common">Rumen fluke</name>
    <name type="synonym">Paramphistomum daubneyi</name>
    <dbReference type="NCBI Taxonomy" id="300641"/>
    <lineage>
        <taxon>Eukaryota</taxon>
        <taxon>Metazoa</taxon>
        <taxon>Spiralia</taxon>
        <taxon>Lophotrochozoa</taxon>
        <taxon>Platyhelminthes</taxon>
        <taxon>Trematoda</taxon>
        <taxon>Digenea</taxon>
        <taxon>Plagiorchiida</taxon>
        <taxon>Pronocephalata</taxon>
        <taxon>Paramphistomoidea</taxon>
        <taxon>Paramphistomidae</taxon>
        <taxon>Calicophoron</taxon>
    </lineage>
</organism>
<keyword evidence="1" id="KW-0175">Coiled coil</keyword>
<name>A0AAV2T8H3_CALDB</name>
<dbReference type="Proteomes" id="UP001497525">
    <property type="component" value="Unassembled WGS sequence"/>
</dbReference>
<evidence type="ECO:0000256" key="1">
    <source>
        <dbReference type="SAM" id="Coils"/>
    </source>
</evidence>
<feature type="compositionally biased region" description="Low complexity" evidence="2">
    <location>
        <begin position="139"/>
        <end position="152"/>
    </location>
</feature>
<feature type="compositionally biased region" description="Basic and acidic residues" evidence="2">
    <location>
        <begin position="697"/>
        <end position="709"/>
    </location>
</feature>
<evidence type="ECO:0000313" key="3">
    <source>
        <dbReference type="EMBL" id="CAL5131722.1"/>
    </source>
</evidence>
<feature type="region of interest" description="Disordered" evidence="2">
    <location>
        <begin position="452"/>
        <end position="499"/>
    </location>
</feature>
<sequence length="900" mass="99236">MTQLLPIPPSYPKPPLNWSLQRRHSLIFPKSRPPLQSIRSNFQTERNTLCIKNSHSSDIPLRDLFQQNVISDCVSKENNGTENSLGKPLRLAGSYETVPSLGYTAPQLLVNPSLDECPHQEYPKLFLLPRDVLQNGIKSSASSTARSNISSTQNPPVLLRPHKYHQSEEPYFDDAKCRLIPFSAISALKYSRQSPASAFFPTVSNLQLNRIQLPSPNAFPKQPLKLLSISHHQPCHSNGVCSEETELFVHIPRLLAPAPEMLASCKRNDYIPTNVPLLHLTSNMGPQVKARSLPSSDTGSSDLSENSKIVAPAELDAQVTKPQEFPSSERQHNSKDKGVSFCAGKDVGVQFDFIEDEDGFIYKDYVINKDGMRYASEIDKQVLTDLLWKKDFLPPADEPPLPPILIKSLLETRGLDNSAQFLSMHSTELNEWDEIPALDVLNLPIQPSDSVRGNLISEPPKLEVMDKSTTPLPSPPRRDQPVSPITPTARADEDLARQSTVNPDVLFSDPVTMKVLESEIQTPSQKHTDVTDIWLDGGHSQVRLDLVKTLSELDSRLNAVGEVSEHLEAQRKKNEELLKQLIELDRLPNDISSSAGRGPNTIITEEVNDFKPRSGRLQHQGVNEDREEAPEMDTRNNVEDKLYPAIGKPSTGPSSSVTIPEQSKTKLQTESQRSRELSGSSGKRKLPTRSGSQVIARSRELARDERKRSLSAQRAEEAAKFANDILSGNMVMISSASGSDGAAKIPGDPKKDGHRPVANQFGSTLAVPPRALRARSRPLRSTRAIRAPRPQGYDPQGGGAGNERASISATLDDLPTTILSDWSVDSDVRRILYGTDEASTVKSSALPNGHVGTDAKVPPRPTLSISPTRRADDDQLTDGAPSSSYIDWGELDEILKKKQK</sequence>
<gene>
    <name evidence="3" type="ORF">CDAUBV1_LOCUS4227</name>
</gene>
<feature type="compositionally biased region" description="Basic and acidic residues" evidence="2">
    <location>
        <begin position="632"/>
        <end position="642"/>
    </location>
</feature>
<feature type="region of interest" description="Disordered" evidence="2">
    <location>
        <begin position="591"/>
        <end position="709"/>
    </location>
</feature>
<proteinExistence type="predicted"/>